<feature type="compositionally biased region" description="Low complexity" evidence="1">
    <location>
        <begin position="124"/>
        <end position="134"/>
    </location>
</feature>
<accession>A0A3L8S5I2</accession>
<name>A0A3L8S5I2_CHLGU</name>
<dbReference type="OrthoDB" id="9392159at2759"/>
<evidence type="ECO:0000313" key="2">
    <source>
        <dbReference type="EMBL" id="RLV97057.1"/>
    </source>
</evidence>
<comment type="caution">
    <text evidence="2">The sequence shown here is derived from an EMBL/GenBank/DDBJ whole genome shotgun (WGS) entry which is preliminary data.</text>
</comment>
<dbReference type="EMBL" id="QUSF01000062">
    <property type="protein sequence ID" value="RLV97057.1"/>
    <property type="molecule type" value="Genomic_DNA"/>
</dbReference>
<feature type="region of interest" description="Disordered" evidence="1">
    <location>
        <begin position="113"/>
        <end position="134"/>
    </location>
</feature>
<dbReference type="AlphaFoldDB" id="A0A3L8S5I2"/>
<keyword evidence="3" id="KW-1185">Reference proteome</keyword>
<reference evidence="2 3" key="1">
    <citation type="journal article" date="2018" name="Proc. R. Soc. B">
        <title>A non-coding region near Follistatin controls head colour polymorphism in the Gouldian finch.</title>
        <authorList>
            <person name="Toomey M.B."/>
            <person name="Marques C.I."/>
            <person name="Andrade P."/>
            <person name="Araujo P.M."/>
            <person name="Sabatino S."/>
            <person name="Gazda M.A."/>
            <person name="Afonso S."/>
            <person name="Lopes R.J."/>
            <person name="Corbo J.C."/>
            <person name="Carneiro M."/>
        </authorList>
    </citation>
    <scope>NUCLEOTIDE SEQUENCE [LARGE SCALE GENOMIC DNA]</scope>
    <source>
        <strain evidence="2">Red01</strain>
        <tissue evidence="2">Muscle</tissue>
    </source>
</reference>
<dbReference type="Proteomes" id="UP000276834">
    <property type="component" value="Unassembled WGS sequence"/>
</dbReference>
<evidence type="ECO:0000256" key="1">
    <source>
        <dbReference type="SAM" id="MobiDB-lite"/>
    </source>
</evidence>
<feature type="non-terminal residue" evidence="2">
    <location>
        <position position="1"/>
    </location>
</feature>
<gene>
    <name evidence="2" type="ORF">DV515_00012077</name>
</gene>
<evidence type="ECO:0000313" key="3">
    <source>
        <dbReference type="Proteomes" id="UP000276834"/>
    </source>
</evidence>
<organism evidence="2 3">
    <name type="scientific">Chloebia gouldiae</name>
    <name type="common">Gouldian finch</name>
    <name type="synonym">Erythrura gouldiae</name>
    <dbReference type="NCBI Taxonomy" id="44316"/>
    <lineage>
        <taxon>Eukaryota</taxon>
        <taxon>Metazoa</taxon>
        <taxon>Chordata</taxon>
        <taxon>Craniata</taxon>
        <taxon>Vertebrata</taxon>
        <taxon>Euteleostomi</taxon>
        <taxon>Archelosauria</taxon>
        <taxon>Archosauria</taxon>
        <taxon>Dinosauria</taxon>
        <taxon>Saurischia</taxon>
        <taxon>Theropoda</taxon>
        <taxon>Coelurosauria</taxon>
        <taxon>Aves</taxon>
        <taxon>Neognathae</taxon>
        <taxon>Neoaves</taxon>
        <taxon>Telluraves</taxon>
        <taxon>Australaves</taxon>
        <taxon>Passeriformes</taxon>
        <taxon>Passeroidea</taxon>
        <taxon>Passeridae</taxon>
        <taxon>Chloebia</taxon>
    </lineage>
</organism>
<sequence>SNPMKKHVVKIYSSRILTREKEQDVASQDECLILSALSSVLDLKVCIPFEKVLWFLLQLWSYLLIFAKSPFCQKFTLSLINTQKLPVYELQTELLGKKMKSSARPWTAIAKQGSHGVDRGKPLSTTSTGMKTSKSSTSLAFESRLSKLKRASSEDMLTKPGPAAAAGVSRLKKTITTGAILELAESRLKPSTVSRAVSTLLLGHAEV</sequence>
<proteinExistence type="predicted"/>
<protein>
    <submittedName>
        <fullName evidence="2">Uncharacterized protein</fullName>
    </submittedName>
</protein>